<evidence type="ECO:0000256" key="2">
    <source>
        <dbReference type="ARBA" id="ARBA00009634"/>
    </source>
</evidence>
<dbReference type="Pfam" id="PF13676">
    <property type="entry name" value="TIR_2"/>
    <property type="match status" value="1"/>
</dbReference>
<organism evidence="15 16">
    <name type="scientific">Polyplax serrata</name>
    <name type="common">Common mouse louse</name>
    <dbReference type="NCBI Taxonomy" id="468196"/>
    <lineage>
        <taxon>Eukaryota</taxon>
        <taxon>Metazoa</taxon>
        <taxon>Ecdysozoa</taxon>
        <taxon>Arthropoda</taxon>
        <taxon>Hexapoda</taxon>
        <taxon>Insecta</taxon>
        <taxon>Pterygota</taxon>
        <taxon>Neoptera</taxon>
        <taxon>Paraneoptera</taxon>
        <taxon>Psocodea</taxon>
        <taxon>Troctomorpha</taxon>
        <taxon>Phthiraptera</taxon>
        <taxon>Anoplura</taxon>
        <taxon>Polyplacidae</taxon>
        <taxon>Polyplax</taxon>
    </lineage>
</organism>
<dbReference type="SUPFAM" id="SSF52058">
    <property type="entry name" value="L domain-like"/>
    <property type="match status" value="2"/>
</dbReference>
<keyword evidence="7" id="KW-0677">Repeat</keyword>
<dbReference type="InterPro" id="IPR003591">
    <property type="entry name" value="Leu-rich_rpt_typical-subtyp"/>
</dbReference>
<keyword evidence="9 13" id="KW-1133">Transmembrane helix</keyword>
<dbReference type="PANTHER" id="PTHR24365">
    <property type="entry name" value="TOLL-LIKE RECEPTOR"/>
    <property type="match status" value="1"/>
</dbReference>
<proteinExistence type="inferred from homology"/>
<evidence type="ECO:0000313" key="16">
    <source>
        <dbReference type="Proteomes" id="UP001372834"/>
    </source>
</evidence>
<dbReference type="InterPro" id="IPR001611">
    <property type="entry name" value="Leu-rich_rpt"/>
</dbReference>
<keyword evidence="4" id="KW-0433">Leucine-rich repeat</keyword>
<evidence type="ECO:0000256" key="7">
    <source>
        <dbReference type="ARBA" id="ARBA00022737"/>
    </source>
</evidence>
<gene>
    <name evidence="15" type="ORF">RUM43_006121</name>
</gene>
<dbReference type="InterPro" id="IPR035897">
    <property type="entry name" value="Toll_tir_struct_dom_sf"/>
</dbReference>
<protein>
    <recommendedName>
        <fullName evidence="14">TIR domain-containing protein</fullName>
    </recommendedName>
</protein>
<dbReference type="PROSITE" id="PS51450">
    <property type="entry name" value="LRR"/>
    <property type="match status" value="1"/>
</dbReference>
<comment type="subcellular location">
    <subcellularLocation>
        <location evidence="1">Membrane</location>
        <topology evidence="1">Single-pass type I membrane protein</topology>
    </subcellularLocation>
</comment>
<dbReference type="InterPro" id="IPR000157">
    <property type="entry name" value="TIR_dom"/>
</dbReference>
<dbReference type="InterPro" id="IPR032675">
    <property type="entry name" value="LRR_dom_sf"/>
</dbReference>
<name>A0AAN8NXB5_POLSC</name>
<dbReference type="GO" id="GO:0038023">
    <property type="term" value="F:signaling receptor activity"/>
    <property type="evidence" value="ECO:0007669"/>
    <property type="project" value="TreeGrafter"/>
</dbReference>
<evidence type="ECO:0000256" key="5">
    <source>
        <dbReference type="ARBA" id="ARBA00022692"/>
    </source>
</evidence>
<evidence type="ECO:0000256" key="13">
    <source>
        <dbReference type="SAM" id="Phobius"/>
    </source>
</evidence>
<evidence type="ECO:0000256" key="8">
    <source>
        <dbReference type="ARBA" id="ARBA00022859"/>
    </source>
</evidence>
<evidence type="ECO:0000256" key="10">
    <source>
        <dbReference type="ARBA" id="ARBA00023136"/>
    </source>
</evidence>
<dbReference type="SMART" id="SM00369">
    <property type="entry name" value="LRR_TYP"/>
    <property type="match status" value="7"/>
</dbReference>
<dbReference type="FunFam" id="3.40.50.10140:FF:000001">
    <property type="entry name" value="Toll-like receptor 2"/>
    <property type="match status" value="1"/>
</dbReference>
<keyword evidence="3" id="KW-0399">Innate immunity</keyword>
<dbReference type="SUPFAM" id="SSF52200">
    <property type="entry name" value="Toll/Interleukin receptor TIR domain"/>
    <property type="match status" value="1"/>
</dbReference>
<dbReference type="Pfam" id="PF13855">
    <property type="entry name" value="LRR_8"/>
    <property type="match status" value="2"/>
</dbReference>
<accession>A0AAN8NXB5</accession>
<evidence type="ECO:0000256" key="6">
    <source>
        <dbReference type="ARBA" id="ARBA00022729"/>
    </source>
</evidence>
<evidence type="ECO:0000256" key="9">
    <source>
        <dbReference type="ARBA" id="ARBA00022989"/>
    </source>
</evidence>
<evidence type="ECO:0000256" key="4">
    <source>
        <dbReference type="ARBA" id="ARBA00022614"/>
    </source>
</evidence>
<keyword evidence="12" id="KW-0325">Glycoprotein</keyword>
<dbReference type="PROSITE" id="PS50104">
    <property type="entry name" value="TIR"/>
    <property type="match status" value="1"/>
</dbReference>
<dbReference type="GO" id="GO:0045087">
    <property type="term" value="P:innate immune response"/>
    <property type="evidence" value="ECO:0007669"/>
    <property type="project" value="UniProtKB-KW"/>
</dbReference>
<dbReference type="PANTHER" id="PTHR24365:SF530">
    <property type="entry name" value="MSTPROX-RELATED"/>
    <property type="match status" value="1"/>
</dbReference>
<evidence type="ECO:0000256" key="1">
    <source>
        <dbReference type="ARBA" id="ARBA00004479"/>
    </source>
</evidence>
<comment type="similarity">
    <text evidence="2">Belongs to the Toll-like receptor family.</text>
</comment>
<evidence type="ECO:0000313" key="15">
    <source>
        <dbReference type="EMBL" id="KAK6625822.1"/>
    </source>
</evidence>
<feature type="transmembrane region" description="Helical" evidence="13">
    <location>
        <begin position="954"/>
        <end position="978"/>
    </location>
</feature>
<evidence type="ECO:0000259" key="14">
    <source>
        <dbReference type="PROSITE" id="PS50104"/>
    </source>
</evidence>
<dbReference type="SMART" id="SM00255">
    <property type="entry name" value="TIR"/>
    <property type="match status" value="1"/>
</dbReference>
<dbReference type="GO" id="GO:0005886">
    <property type="term" value="C:plasma membrane"/>
    <property type="evidence" value="ECO:0007669"/>
    <property type="project" value="TreeGrafter"/>
</dbReference>
<dbReference type="AlphaFoldDB" id="A0AAN8NXB5"/>
<evidence type="ECO:0000256" key="3">
    <source>
        <dbReference type="ARBA" id="ARBA00022588"/>
    </source>
</evidence>
<dbReference type="GO" id="GO:0007165">
    <property type="term" value="P:signal transduction"/>
    <property type="evidence" value="ECO:0007669"/>
    <property type="project" value="InterPro"/>
</dbReference>
<dbReference type="EMBL" id="JAWJWE010000037">
    <property type="protein sequence ID" value="KAK6625822.1"/>
    <property type="molecule type" value="Genomic_DNA"/>
</dbReference>
<evidence type="ECO:0000256" key="12">
    <source>
        <dbReference type="ARBA" id="ARBA00023180"/>
    </source>
</evidence>
<keyword evidence="10 13" id="KW-0472">Membrane</keyword>
<dbReference type="Gene3D" id="3.40.50.10140">
    <property type="entry name" value="Toll/interleukin-1 receptor homology (TIR) domain"/>
    <property type="match status" value="1"/>
</dbReference>
<sequence>MKNGTHAGSWYAKSALPSGRNVYNSTERNESSHVDFPTKSCQYYQFNEQLVCNGKFDLRDFILLFLYRSKSLDGVVGFWSAARDDTQKTIVFRQSSTCRTCNSMFFGQHRCVNTSDVCHRYVQIRPNYFFLRVRFFSTGSIDLPYLKSIQERIRELIVENYTGEPPVRKALSPVRSWDGETGEQFYMRFPKTYQKITGRVHLKDTGLQLNVIIRIIPKGNLISHEYTVEGEAFSTKLVRISRRLKGYLNLHLVKKRIVVTINVETVQSDVKWSLQSNLTLYGTNSRSHYDEWVVDGNIQSDTIDENEVGLFGGTVKTKMTKGEFKFFGEVTLQNANLVWNLKGRITSSTTEQVTIPRAAFSNMFVQRIIFKNSDFYNDFDKDGFEGMKGVESISFLSSKLEGMPKMNKLFESFTDLREIYIEDCTTPQLRFGAKATLTNVQKVSFAGTGPLNFYELSFLWLRASNVSYLNLRNSYVILLNEENFVLRGISNSLLYLDISNSNLGQEKQLASILHDLKLVYLAAEDLQLKKIPTGAMSQVNGTLKYLSLKGNNFGKVLEENMFDAIFNFPKMLQLEELNLADCQINYIEREAFDPLPNLKILHLENNNLENLQDGWILTRPKLTHLDLSSNGLTPQMSYLEHKEMETTLDLSIFTELRVLNLSDGVFLNTTKIVLSLNGNLRQLSLRNTNLDTVPENIFYKLTLLEFLDISYNKNFKTIRTFSIEIFRNLVKLKTLILQGCQINVASLYQKTSNYSFMALTNLEYLDLSYNNIKMNDFVMFKIFPNLKFLKLTGNGIASWKNSLLNFSVQLEGIYLDENKIETLSSRMLQDIERFKFVKLGNNPFVCGPYVYDILKMVNGTTEKYQNVSKFAYKIDSDNWGTGELRKPELINFDFVDCTELSTHDSSNRKVHILDWSETNYVCFSRSKIKFLPFTRVNENFETVERARSGLYGNVFLWLLVPAIFGVVFTIGIVCWKILDIHLITKAVRNAVALSFLSRKSKEPENYEYNLFVSYSDKDRPWVIDCLIPQIQSKGDVKVCLHERDFQVGLSILENIISSIENSRNIMLVLSTSFLKSQWCQYEMHLAQHRLLEKGRDQLILILLEDIPIFKRPRILRYLMMTKTYLEWPAKCKNPKEIELFWSRLLKSLSDVYLLKYLANLPHVLHLEYQTVM</sequence>
<comment type="caution">
    <text evidence="15">The sequence shown here is derived from an EMBL/GenBank/DDBJ whole genome shotgun (WGS) entry which is preliminary data.</text>
</comment>
<keyword evidence="11" id="KW-0675">Receptor</keyword>
<keyword evidence="6" id="KW-0732">Signal</keyword>
<dbReference type="PRINTS" id="PR01537">
    <property type="entry name" value="INTRLKN1R1F"/>
</dbReference>
<dbReference type="Gene3D" id="3.80.10.10">
    <property type="entry name" value="Ribonuclease Inhibitor"/>
    <property type="match status" value="2"/>
</dbReference>
<evidence type="ECO:0000256" key="11">
    <source>
        <dbReference type="ARBA" id="ARBA00023170"/>
    </source>
</evidence>
<keyword evidence="5 13" id="KW-0812">Transmembrane</keyword>
<keyword evidence="8" id="KW-0391">Immunity</keyword>
<feature type="domain" description="TIR" evidence="14">
    <location>
        <begin position="1006"/>
        <end position="1148"/>
    </location>
</feature>
<reference evidence="15 16" key="1">
    <citation type="submission" date="2023-10" db="EMBL/GenBank/DDBJ databases">
        <title>Genomes of two closely related lineages of the louse Polyplax serrata with different host specificities.</title>
        <authorList>
            <person name="Martinu J."/>
            <person name="Tarabai H."/>
            <person name="Stefka J."/>
            <person name="Hypsa V."/>
        </authorList>
    </citation>
    <scope>NUCLEOTIDE SEQUENCE [LARGE SCALE GENOMIC DNA]</scope>
    <source>
        <strain evidence="15">HR10_N</strain>
    </source>
</reference>
<dbReference type="Proteomes" id="UP001372834">
    <property type="component" value="Unassembled WGS sequence"/>
</dbReference>